<accession>A0AC61S3X7</accession>
<evidence type="ECO:0000313" key="2">
    <source>
        <dbReference type="Proteomes" id="UP000305401"/>
    </source>
</evidence>
<dbReference type="EMBL" id="SSTG01000162">
    <property type="protein sequence ID" value="THG44320.1"/>
    <property type="molecule type" value="Genomic_DNA"/>
</dbReference>
<gene>
    <name evidence="1" type="ORF">E5990_09755</name>
</gene>
<reference evidence="1" key="1">
    <citation type="submission" date="2019-04" db="EMBL/GenBank/DDBJ databases">
        <title>Microbes associate with the intestines of laboratory mice.</title>
        <authorList>
            <person name="Navarre W."/>
            <person name="Wong E."/>
            <person name="Huang K.C."/>
            <person name="Tropini C."/>
            <person name="Ng K."/>
            <person name="Yu B."/>
        </authorList>
    </citation>
    <scope>NUCLEOTIDE SEQUENCE</scope>
    <source>
        <strain evidence="1">NM86_A22</strain>
    </source>
</reference>
<sequence length="254" mass="28172">MNASKLSKIFLTIIIGITTLNVMADVREEINAIKLDEKYLFAEATDAEPNKAFESALYELTIIINDVRSSKGKNTIEPRDIMGMAEQKSYPRGNKTHSFVYLPTEKALSVKPRANKDIAIVQTHKPDSATNTAVVGMPDSVVPETVQQVAPHTFATTHSNNGAVSVSARICEYEMATEANMALKKYKNEGSISQFARAHSIDEIPNDAHLLLFDRNRVIQAVLGPDNGSGRTNLRTKQPDNLNNYHQVAIIWYK</sequence>
<name>A0AC61S3X7_9BACT</name>
<comment type="caution">
    <text evidence="1">The sequence shown here is derived from an EMBL/GenBank/DDBJ whole genome shotgun (WGS) entry which is preliminary data.</text>
</comment>
<organism evidence="1 2">
    <name type="scientific">Muribaculum caecicola</name>
    <dbReference type="NCBI Taxonomy" id="3038144"/>
    <lineage>
        <taxon>Bacteria</taxon>
        <taxon>Pseudomonadati</taxon>
        <taxon>Bacteroidota</taxon>
        <taxon>Bacteroidia</taxon>
        <taxon>Bacteroidales</taxon>
        <taxon>Muribaculaceae</taxon>
        <taxon>Muribaculum</taxon>
    </lineage>
</organism>
<protein>
    <submittedName>
        <fullName evidence="1">Uncharacterized protein</fullName>
    </submittedName>
</protein>
<evidence type="ECO:0000313" key="1">
    <source>
        <dbReference type="EMBL" id="THG44320.1"/>
    </source>
</evidence>
<keyword evidence="2" id="KW-1185">Reference proteome</keyword>
<proteinExistence type="predicted"/>
<dbReference type="Proteomes" id="UP000305401">
    <property type="component" value="Unassembled WGS sequence"/>
</dbReference>